<sequence length="64" mass="6801">MEINGIQVCNVCGRPSDQDPSAVFIQANKGGELVHICTPCIPHVIHGSGEVVKSNEAMSAQLNR</sequence>
<gene>
    <name evidence="1" type="ORF">JWV37_00255</name>
</gene>
<dbReference type="RefSeq" id="WP_205457638.1">
    <property type="nucleotide sequence ID" value="NZ_JAFHKK010000001.1"/>
</dbReference>
<reference evidence="1" key="2">
    <citation type="submission" date="2021-02" db="EMBL/GenBank/DDBJ databases">
        <authorList>
            <person name="Merkel A.Y."/>
        </authorList>
    </citation>
    <scope>NUCLEOTIDE SEQUENCE</scope>
    <source>
        <strain evidence="1">T05b</strain>
    </source>
</reference>
<dbReference type="EMBL" id="JAFHKK010000001">
    <property type="protein sequence ID" value="MBN2963198.1"/>
    <property type="molecule type" value="Genomic_DNA"/>
</dbReference>
<organism evidence="1 2">
    <name type="scientific">Sulfurospirillum tamanense</name>
    <dbReference type="NCBI Taxonomy" id="2813362"/>
    <lineage>
        <taxon>Bacteria</taxon>
        <taxon>Pseudomonadati</taxon>
        <taxon>Campylobacterota</taxon>
        <taxon>Epsilonproteobacteria</taxon>
        <taxon>Campylobacterales</taxon>
        <taxon>Sulfurospirillaceae</taxon>
        <taxon>Sulfurospirillum</taxon>
    </lineage>
</organism>
<evidence type="ECO:0000313" key="2">
    <source>
        <dbReference type="Proteomes" id="UP000703590"/>
    </source>
</evidence>
<keyword evidence="2" id="KW-1185">Reference proteome</keyword>
<comment type="caution">
    <text evidence="1">The sequence shown here is derived from an EMBL/GenBank/DDBJ whole genome shotgun (WGS) entry which is preliminary data.</text>
</comment>
<reference evidence="1" key="1">
    <citation type="submission" date="2021-02" db="EMBL/GenBank/DDBJ databases">
        <title>Sulfurospirillum tamanensis sp. nov.</title>
        <authorList>
            <person name="Frolova A."/>
            <person name="Merkel A."/>
            <person name="Slobodkin A."/>
        </authorList>
    </citation>
    <scope>NUCLEOTIDE SEQUENCE</scope>
    <source>
        <strain evidence="1">T05b</strain>
    </source>
</reference>
<accession>A0ABS2WNK3</accession>
<name>A0ABS2WNK3_9BACT</name>
<dbReference type="Proteomes" id="UP000703590">
    <property type="component" value="Unassembled WGS sequence"/>
</dbReference>
<protein>
    <submittedName>
        <fullName evidence="1">Uncharacterized protein</fullName>
    </submittedName>
</protein>
<evidence type="ECO:0000313" key="1">
    <source>
        <dbReference type="EMBL" id="MBN2963198.1"/>
    </source>
</evidence>
<proteinExistence type="predicted"/>